<name>A0ABS9WXE9_9GAMM</name>
<evidence type="ECO:0000313" key="22">
    <source>
        <dbReference type="EMBL" id="MCI2282665.1"/>
    </source>
</evidence>
<evidence type="ECO:0000256" key="2">
    <source>
        <dbReference type="ARBA" id="ARBA00004429"/>
    </source>
</evidence>
<dbReference type="EC" id="2.7.1.107" evidence="4 21"/>
<comment type="caution">
    <text evidence="22">The sequence shown here is derived from an EMBL/GenBank/DDBJ whole genome shotgun (WGS) entry which is preliminary data.</text>
</comment>
<dbReference type="PANTHER" id="PTHR34299">
    <property type="entry name" value="DIACYLGLYCEROL KINASE"/>
    <property type="match status" value="1"/>
</dbReference>
<comment type="catalytic activity">
    <reaction evidence="21">
        <text>a 1,2-diacyl-sn-glycerol + ATP = a 1,2-diacyl-sn-glycero-3-phosphate + ADP + H(+)</text>
        <dbReference type="Rhea" id="RHEA:10272"/>
        <dbReference type="ChEBI" id="CHEBI:15378"/>
        <dbReference type="ChEBI" id="CHEBI:17815"/>
        <dbReference type="ChEBI" id="CHEBI:30616"/>
        <dbReference type="ChEBI" id="CHEBI:58608"/>
        <dbReference type="ChEBI" id="CHEBI:456216"/>
        <dbReference type="EC" id="2.7.1.107"/>
    </reaction>
</comment>
<dbReference type="Pfam" id="PF01219">
    <property type="entry name" value="DAGK_prokar"/>
    <property type="match status" value="1"/>
</dbReference>
<feature type="transmembrane region" description="Helical" evidence="21">
    <location>
        <begin position="100"/>
        <end position="119"/>
    </location>
</feature>
<evidence type="ECO:0000256" key="7">
    <source>
        <dbReference type="ARBA" id="ARBA00022516"/>
    </source>
</evidence>
<dbReference type="Gene3D" id="1.10.287.3610">
    <property type="match status" value="1"/>
</dbReference>
<dbReference type="EMBL" id="JAKKSL010000001">
    <property type="protein sequence ID" value="MCI2282665.1"/>
    <property type="molecule type" value="Genomic_DNA"/>
</dbReference>
<keyword evidence="18 21" id="KW-0472">Membrane</keyword>
<keyword evidence="11" id="KW-0479">Metal-binding</keyword>
<comment type="function">
    <text evidence="21">Catalyzes the ATP-dependent phosphorylation of sn-l,2-diacylglycerol (DAG) to phosphatidic acid. Involved in the recycling of diacylglycerol produced as a by-product during membrane-derived oligosaccharide (MDO) biosynthesis.</text>
</comment>
<dbReference type="PANTHER" id="PTHR34299:SF1">
    <property type="entry name" value="DIACYLGLYCEROL KINASE"/>
    <property type="match status" value="1"/>
</dbReference>
<comment type="subcellular location">
    <subcellularLocation>
        <location evidence="2 21">Cell inner membrane</location>
        <topology evidence="2 21">Multi-pass membrane protein</topology>
    </subcellularLocation>
</comment>
<comment type="similarity">
    <text evidence="3 21">Belongs to the bacterial diacylglycerol kinase family.</text>
</comment>
<keyword evidence="19" id="KW-0594">Phospholipid biosynthesis</keyword>
<evidence type="ECO:0000256" key="3">
    <source>
        <dbReference type="ARBA" id="ARBA00005967"/>
    </source>
</evidence>
<dbReference type="CDD" id="cd14264">
    <property type="entry name" value="DAGK_IM"/>
    <property type="match status" value="1"/>
</dbReference>
<reference evidence="22" key="1">
    <citation type="submission" date="2022-01" db="EMBL/GenBank/DDBJ databases">
        <title>Colwellia maritima, isolated from seawater.</title>
        <authorList>
            <person name="Kristyanto S."/>
            <person name="Jung J."/>
            <person name="Jeon C.O."/>
        </authorList>
    </citation>
    <scope>NUCLEOTIDE SEQUENCE</scope>
    <source>
        <strain evidence="22">MSW7</strain>
    </source>
</reference>
<evidence type="ECO:0000256" key="6">
    <source>
        <dbReference type="ARBA" id="ARBA00022475"/>
    </source>
</evidence>
<evidence type="ECO:0000256" key="4">
    <source>
        <dbReference type="ARBA" id="ARBA00012133"/>
    </source>
</evidence>
<keyword evidence="20 21" id="KW-1208">Phospholipid metabolism</keyword>
<evidence type="ECO:0000313" key="23">
    <source>
        <dbReference type="Proteomes" id="UP001139646"/>
    </source>
</evidence>
<evidence type="ECO:0000256" key="12">
    <source>
        <dbReference type="ARBA" id="ARBA00022741"/>
    </source>
</evidence>
<dbReference type="PROSITE" id="PS01069">
    <property type="entry name" value="DAGK_PROKAR"/>
    <property type="match status" value="1"/>
</dbReference>
<evidence type="ECO:0000256" key="16">
    <source>
        <dbReference type="ARBA" id="ARBA00022989"/>
    </source>
</evidence>
<keyword evidence="8 21" id="KW-0997">Cell inner membrane</keyword>
<evidence type="ECO:0000256" key="21">
    <source>
        <dbReference type="RuleBase" id="RU363065"/>
    </source>
</evidence>
<evidence type="ECO:0000256" key="14">
    <source>
        <dbReference type="ARBA" id="ARBA00022840"/>
    </source>
</evidence>
<evidence type="ECO:0000256" key="11">
    <source>
        <dbReference type="ARBA" id="ARBA00022723"/>
    </source>
</evidence>
<keyword evidence="14 21" id="KW-0067">ATP-binding</keyword>
<keyword evidence="13 21" id="KW-0418">Kinase</keyword>
<feature type="transmembrane region" description="Helical" evidence="21">
    <location>
        <begin position="39"/>
        <end position="56"/>
    </location>
</feature>
<dbReference type="GO" id="GO:0016301">
    <property type="term" value="F:kinase activity"/>
    <property type="evidence" value="ECO:0007669"/>
    <property type="project" value="UniProtKB-KW"/>
</dbReference>
<keyword evidence="6" id="KW-1003">Cell membrane</keyword>
<keyword evidence="23" id="KW-1185">Reference proteome</keyword>
<protein>
    <recommendedName>
        <fullName evidence="5 21">Diacylglycerol kinase</fullName>
        <ecNumber evidence="4 21">2.7.1.107</ecNumber>
    </recommendedName>
</protein>
<evidence type="ECO:0000256" key="10">
    <source>
        <dbReference type="ARBA" id="ARBA00022692"/>
    </source>
</evidence>
<evidence type="ECO:0000256" key="18">
    <source>
        <dbReference type="ARBA" id="ARBA00023136"/>
    </source>
</evidence>
<evidence type="ECO:0000256" key="8">
    <source>
        <dbReference type="ARBA" id="ARBA00022519"/>
    </source>
</evidence>
<accession>A0ABS9WXE9</accession>
<dbReference type="InterPro" id="IPR033718">
    <property type="entry name" value="DAGK_prok"/>
</dbReference>
<gene>
    <name evidence="22" type="ORF">L3081_03655</name>
</gene>
<keyword evidence="9 21" id="KW-0808">Transferase</keyword>
<dbReference type="RefSeq" id="WP_242283582.1">
    <property type="nucleotide sequence ID" value="NZ_JAKKSL010000001.1"/>
</dbReference>
<feature type="transmembrane region" description="Helical" evidence="21">
    <location>
        <begin position="62"/>
        <end position="79"/>
    </location>
</feature>
<keyword evidence="10 21" id="KW-0812">Transmembrane</keyword>
<organism evidence="22 23">
    <name type="scientific">Colwellia maritima</name>
    <dbReference type="NCBI Taxonomy" id="2912588"/>
    <lineage>
        <taxon>Bacteria</taxon>
        <taxon>Pseudomonadati</taxon>
        <taxon>Pseudomonadota</taxon>
        <taxon>Gammaproteobacteria</taxon>
        <taxon>Alteromonadales</taxon>
        <taxon>Colwelliaceae</taxon>
        <taxon>Colwellia</taxon>
    </lineage>
</organism>
<keyword evidence="17 21" id="KW-0443">Lipid metabolism</keyword>
<dbReference type="InterPro" id="IPR000829">
    <property type="entry name" value="DAGK"/>
</dbReference>
<sequence>MFDHENKPKGIKRVYLATLNSSRAFLWLYKNESAFRQEVILLLVAIPLTFLFNISIKEQVILLLAIIFVIFTEIINTAIEAVVDRIGLEIHPLSGLAKDLGSAAVLISLIIASSIWIIILF</sequence>
<evidence type="ECO:0000256" key="5">
    <source>
        <dbReference type="ARBA" id="ARBA00017575"/>
    </source>
</evidence>
<evidence type="ECO:0000256" key="17">
    <source>
        <dbReference type="ARBA" id="ARBA00023098"/>
    </source>
</evidence>
<keyword evidence="12 21" id="KW-0547">Nucleotide-binding</keyword>
<evidence type="ECO:0000256" key="9">
    <source>
        <dbReference type="ARBA" id="ARBA00022679"/>
    </source>
</evidence>
<keyword evidence="16 21" id="KW-1133">Transmembrane helix</keyword>
<dbReference type="Proteomes" id="UP001139646">
    <property type="component" value="Unassembled WGS sequence"/>
</dbReference>
<evidence type="ECO:0000256" key="15">
    <source>
        <dbReference type="ARBA" id="ARBA00022842"/>
    </source>
</evidence>
<keyword evidence="7" id="KW-0444">Lipid biosynthesis</keyword>
<evidence type="ECO:0000256" key="13">
    <source>
        <dbReference type="ARBA" id="ARBA00022777"/>
    </source>
</evidence>
<keyword evidence="15" id="KW-0460">Magnesium</keyword>
<proteinExistence type="inferred from homology"/>
<dbReference type="InterPro" id="IPR036945">
    <property type="entry name" value="DAGK_sf"/>
</dbReference>
<evidence type="ECO:0000256" key="20">
    <source>
        <dbReference type="ARBA" id="ARBA00023264"/>
    </source>
</evidence>
<evidence type="ECO:0000256" key="1">
    <source>
        <dbReference type="ARBA" id="ARBA00001946"/>
    </source>
</evidence>
<evidence type="ECO:0000256" key="19">
    <source>
        <dbReference type="ARBA" id="ARBA00023209"/>
    </source>
</evidence>
<comment type="cofactor">
    <cofactor evidence="1">
        <name>Mg(2+)</name>
        <dbReference type="ChEBI" id="CHEBI:18420"/>
    </cofactor>
</comment>